<evidence type="ECO:0000313" key="2">
    <source>
        <dbReference type="Proteomes" id="UP001219355"/>
    </source>
</evidence>
<gene>
    <name evidence="1" type="primary">COX6A_2</name>
    <name evidence="1" type="ORF">PRK78_002969</name>
</gene>
<proteinExistence type="predicted"/>
<dbReference type="EMBL" id="CP120628">
    <property type="protein sequence ID" value="WEW57502.1"/>
    <property type="molecule type" value="Genomic_DNA"/>
</dbReference>
<dbReference type="GO" id="GO:0005743">
    <property type="term" value="C:mitochondrial inner membrane"/>
    <property type="evidence" value="ECO:0007669"/>
    <property type="project" value="InterPro"/>
</dbReference>
<name>A0AAF0DHA8_9EURO</name>
<dbReference type="Proteomes" id="UP001219355">
    <property type="component" value="Chromosome 2"/>
</dbReference>
<organism evidence="1 2">
    <name type="scientific">Emydomyces testavorans</name>
    <dbReference type="NCBI Taxonomy" id="2070801"/>
    <lineage>
        <taxon>Eukaryota</taxon>
        <taxon>Fungi</taxon>
        <taxon>Dikarya</taxon>
        <taxon>Ascomycota</taxon>
        <taxon>Pezizomycotina</taxon>
        <taxon>Eurotiomycetes</taxon>
        <taxon>Eurotiomycetidae</taxon>
        <taxon>Onygenales</taxon>
        <taxon>Nannizziopsiaceae</taxon>
        <taxon>Emydomyces</taxon>
    </lineage>
</organism>
<dbReference type="AlphaFoldDB" id="A0AAF0DHA8"/>
<evidence type="ECO:0000313" key="1">
    <source>
        <dbReference type="EMBL" id="WEW57502.1"/>
    </source>
</evidence>
<dbReference type="Pfam" id="PF02046">
    <property type="entry name" value="COX6A"/>
    <property type="match status" value="1"/>
</dbReference>
<accession>A0AAF0DHA8</accession>
<sequence>MFPQRSLVRTSKQFSYRLNASLRRRFVSTDGKLSGLPDNKFNRERAAVKAHAAATSDLWRKLSI</sequence>
<protein>
    <submittedName>
        <fullName evidence="1">Cytochrome c oxidase subunit 6A</fullName>
    </submittedName>
</protein>
<keyword evidence="2" id="KW-1185">Reference proteome</keyword>
<dbReference type="InterPro" id="IPR001349">
    <property type="entry name" value="Cyt_c_oxidase_su6a"/>
</dbReference>
<reference evidence="1" key="1">
    <citation type="submission" date="2023-03" db="EMBL/GenBank/DDBJ databases">
        <title>Emydomyces testavorans Genome Sequence.</title>
        <authorList>
            <person name="Hoyer L."/>
        </authorList>
    </citation>
    <scope>NUCLEOTIDE SEQUENCE</scope>
    <source>
        <strain evidence="1">16-2883</strain>
    </source>
</reference>